<keyword evidence="3" id="KW-1185">Reference proteome</keyword>
<evidence type="ECO:0000313" key="3">
    <source>
        <dbReference type="Proteomes" id="UP001595833"/>
    </source>
</evidence>
<keyword evidence="1" id="KW-0732">Signal</keyword>
<dbReference type="RefSeq" id="WP_344040097.1">
    <property type="nucleotide sequence ID" value="NZ_BAAAKE010000020.1"/>
</dbReference>
<gene>
    <name evidence="2" type="ORF">ACFPFM_18330</name>
</gene>
<dbReference type="Proteomes" id="UP001595833">
    <property type="component" value="Unassembled WGS sequence"/>
</dbReference>
<organism evidence="2 3">
    <name type="scientific">Saccharothrix xinjiangensis</name>
    <dbReference type="NCBI Taxonomy" id="204798"/>
    <lineage>
        <taxon>Bacteria</taxon>
        <taxon>Bacillati</taxon>
        <taxon>Actinomycetota</taxon>
        <taxon>Actinomycetes</taxon>
        <taxon>Pseudonocardiales</taxon>
        <taxon>Pseudonocardiaceae</taxon>
        <taxon>Saccharothrix</taxon>
    </lineage>
</organism>
<evidence type="ECO:0000256" key="1">
    <source>
        <dbReference type="SAM" id="SignalP"/>
    </source>
</evidence>
<feature type="signal peptide" evidence="1">
    <location>
        <begin position="1"/>
        <end position="23"/>
    </location>
</feature>
<dbReference type="EMBL" id="JBHSJB010000016">
    <property type="protein sequence ID" value="MFC5055707.1"/>
    <property type="molecule type" value="Genomic_DNA"/>
</dbReference>
<sequence>MVKSLVAAALGSALALAAPVALAAPSEGRAASGSAPGGSQCPEKAPEGAVFVKRVQPPLGLPYEVWRLPSGQLKTVYC</sequence>
<name>A0ABV9Y233_9PSEU</name>
<proteinExistence type="predicted"/>
<feature type="chain" id="PRO_5047107179" evidence="1">
    <location>
        <begin position="24"/>
        <end position="78"/>
    </location>
</feature>
<evidence type="ECO:0000313" key="2">
    <source>
        <dbReference type="EMBL" id="MFC5055707.1"/>
    </source>
</evidence>
<comment type="caution">
    <text evidence="2">The sequence shown here is derived from an EMBL/GenBank/DDBJ whole genome shotgun (WGS) entry which is preliminary data.</text>
</comment>
<reference evidence="3" key="1">
    <citation type="journal article" date="2019" name="Int. J. Syst. Evol. Microbiol.">
        <title>The Global Catalogue of Microorganisms (GCM) 10K type strain sequencing project: providing services to taxonomists for standard genome sequencing and annotation.</title>
        <authorList>
            <consortium name="The Broad Institute Genomics Platform"/>
            <consortium name="The Broad Institute Genome Sequencing Center for Infectious Disease"/>
            <person name="Wu L."/>
            <person name="Ma J."/>
        </authorList>
    </citation>
    <scope>NUCLEOTIDE SEQUENCE [LARGE SCALE GENOMIC DNA]</scope>
    <source>
        <strain evidence="3">KCTC 12848</strain>
    </source>
</reference>
<accession>A0ABV9Y233</accession>
<protein>
    <submittedName>
        <fullName evidence="2">Uncharacterized protein</fullName>
    </submittedName>
</protein>